<feature type="domain" description="HTH gntR-type" evidence="4">
    <location>
        <begin position="8"/>
        <end position="75"/>
    </location>
</feature>
<dbReference type="EMBL" id="LAJE02000387">
    <property type="protein sequence ID" value="OEO28233.1"/>
    <property type="molecule type" value="Genomic_DNA"/>
</dbReference>
<protein>
    <submittedName>
        <fullName evidence="5">GntR family transcriptional regulator</fullName>
    </submittedName>
</protein>
<dbReference type="Gene3D" id="1.10.10.10">
    <property type="entry name" value="Winged helix-like DNA-binding domain superfamily/Winged helix DNA-binding domain"/>
    <property type="match status" value="1"/>
</dbReference>
<keyword evidence="1" id="KW-0805">Transcription regulation</keyword>
<dbReference type="AlphaFoldDB" id="A0A1E5XI21"/>
<dbReference type="PROSITE" id="PS50949">
    <property type="entry name" value="HTH_GNTR"/>
    <property type="match status" value="1"/>
</dbReference>
<dbReference type="Gene3D" id="1.20.120.530">
    <property type="entry name" value="GntR ligand-binding domain-like"/>
    <property type="match status" value="1"/>
</dbReference>
<dbReference type="SUPFAM" id="SSF48008">
    <property type="entry name" value="GntR ligand-binding domain-like"/>
    <property type="match status" value="1"/>
</dbReference>
<dbReference type="InterPro" id="IPR008920">
    <property type="entry name" value="TF_FadR/GntR_C"/>
</dbReference>
<dbReference type="Proteomes" id="UP000095463">
    <property type="component" value="Unassembled WGS sequence"/>
</dbReference>
<sequence>MDDAVAVDSIGEVTFRTIRSDIIHGVLRPGDKLTLDRLRQHYEVSVGTLREVLTRLASEAFVVAEGQKGFAVAPASEADLRELGALRLLLEDHALALSLATGDLEWEGRVVAAHHKLAAIEKRLLAGESNRIPEWIRYDRSFHEQLISACGSRSLMAMHTSVFDRFVRYHMLAGSFRGKPVADDHLALLEAALARDGKTAQRLLDAHVNKGIEHVVRSGAIGR</sequence>
<accession>A0A1E5XI21</accession>
<dbReference type="OrthoDB" id="8680240at2"/>
<dbReference type="GO" id="GO:0003700">
    <property type="term" value="F:DNA-binding transcription factor activity"/>
    <property type="evidence" value="ECO:0007669"/>
    <property type="project" value="InterPro"/>
</dbReference>
<evidence type="ECO:0000313" key="6">
    <source>
        <dbReference type="Proteomes" id="UP000095463"/>
    </source>
</evidence>
<dbReference type="SMART" id="SM00895">
    <property type="entry name" value="FCD"/>
    <property type="match status" value="1"/>
</dbReference>
<evidence type="ECO:0000259" key="4">
    <source>
        <dbReference type="PROSITE" id="PS50949"/>
    </source>
</evidence>
<evidence type="ECO:0000256" key="3">
    <source>
        <dbReference type="ARBA" id="ARBA00023163"/>
    </source>
</evidence>
<keyword evidence="6" id="KW-1185">Reference proteome</keyword>
<evidence type="ECO:0000313" key="5">
    <source>
        <dbReference type="EMBL" id="OEO28233.1"/>
    </source>
</evidence>
<reference evidence="5 6" key="1">
    <citation type="journal article" date="2015" name="Genome Announc.">
        <title>Genome Assemblies of Three Soil-Associated Devosia species: D. insulae, D. limi, and D. soli.</title>
        <authorList>
            <person name="Hassan Y.I."/>
            <person name="Lepp D."/>
            <person name="Zhou T."/>
        </authorList>
    </citation>
    <scope>NUCLEOTIDE SEQUENCE [LARGE SCALE GENOMIC DNA]</scope>
    <source>
        <strain evidence="5 6">DS-56</strain>
    </source>
</reference>
<dbReference type="InterPro" id="IPR036388">
    <property type="entry name" value="WH-like_DNA-bd_sf"/>
</dbReference>
<dbReference type="Pfam" id="PF07729">
    <property type="entry name" value="FCD"/>
    <property type="match status" value="1"/>
</dbReference>
<dbReference type="RefSeq" id="WP_069912471.1">
    <property type="nucleotide sequence ID" value="NZ_LAJE02000387.1"/>
</dbReference>
<dbReference type="SMART" id="SM00345">
    <property type="entry name" value="HTH_GNTR"/>
    <property type="match status" value="1"/>
</dbReference>
<dbReference type="Pfam" id="PF00392">
    <property type="entry name" value="GntR"/>
    <property type="match status" value="1"/>
</dbReference>
<evidence type="ECO:0000256" key="1">
    <source>
        <dbReference type="ARBA" id="ARBA00023015"/>
    </source>
</evidence>
<proteinExistence type="predicted"/>
<dbReference type="GO" id="GO:0003677">
    <property type="term" value="F:DNA binding"/>
    <property type="evidence" value="ECO:0007669"/>
    <property type="project" value="UniProtKB-KW"/>
</dbReference>
<organism evidence="5 6">
    <name type="scientific">Devosia insulae DS-56</name>
    <dbReference type="NCBI Taxonomy" id="1116389"/>
    <lineage>
        <taxon>Bacteria</taxon>
        <taxon>Pseudomonadati</taxon>
        <taxon>Pseudomonadota</taxon>
        <taxon>Alphaproteobacteria</taxon>
        <taxon>Hyphomicrobiales</taxon>
        <taxon>Devosiaceae</taxon>
        <taxon>Devosia</taxon>
    </lineage>
</organism>
<dbReference type="InterPro" id="IPR036390">
    <property type="entry name" value="WH_DNA-bd_sf"/>
</dbReference>
<dbReference type="InterPro" id="IPR000524">
    <property type="entry name" value="Tscrpt_reg_HTH_GntR"/>
</dbReference>
<dbReference type="PANTHER" id="PTHR43537">
    <property type="entry name" value="TRANSCRIPTIONAL REGULATOR, GNTR FAMILY"/>
    <property type="match status" value="1"/>
</dbReference>
<gene>
    <name evidence="5" type="ORF">VW23_005870</name>
</gene>
<evidence type="ECO:0000256" key="2">
    <source>
        <dbReference type="ARBA" id="ARBA00023125"/>
    </source>
</evidence>
<keyword evidence="2" id="KW-0238">DNA-binding</keyword>
<comment type="caution">
    <text evidence="5">The sequence shown here is derived from an EMBL/GenBank/DDBJ whole genome shotgun (WGS) entry which is preliminary data.</text>
</comment>
<dbReference type="PANTHER" id="PTHR43537:SF20">
    <property type="entry name" value="HTH-TYPE TRANSCRIPTIONAL REPRESSOR GLAR"/>
    <property type="match status" value="1"/>
</dbReference>
<name>A0A1E5XI21_9HYPH</name>
<keyword evidence="3" id="KW-0804">Transcription</keyword>
<dbReference type="SUPFAM" id="SSF46785">
    <property type="entry name" value="Winged helix' DNA-binding domain"/>
    <property type="match status" value="1"/>
</dbReference>
<dbReference type="InterPro" id="IPR011711">
    <property type="entry name" value="GntR_C"/>
</dbReference>